<organism evidence="1 2">
    <name type="scientific">Tumebacillus algifaecis</name>
    <dbReference type="NCBI Taxonomy" id="1214604"/>
    <lineage>
        <taxon>Bacteria</taxon>
        <taxon>Bacillati</taxon>
        <taxon>Bacillota</taxon>
        <taxon>Bacilli</taxon>
        <taxon>Bacillales</taxon>
        <taxon>Alicyclobacillaceae</taxon>
        <taxon>Tumebacillus</taxon>
    </lineage>
</organism>
<dbReference type="AlphaFoldDB" id="A0A223CZT6"/>
<sequence>MSQSSAHRVLGAGPVITTAPGAVPPIIVSGYPLVMQPLQFPLQPALYPSVYSFPTTYYPQHMWPRTEESRFFPVPIPPLFPPVYGPIPPLIAPLPPPIYPYPAPPFAFPIVF</sequence>
<accession>A0A223CZT6</accession>
<dbReference type="OrthoDB" id="9989142at2"/>
<name>A0A223CZT6_9BACL</name>
<dbReference type="EMBL" id="CP022657">
    <property type="protein sequence ID" value="ASS74785.1"/>
    <property type="molecule type" value="Genomic_DNA"/>
</dbReference>
<evidence type="ECO:0000313" key="1">
    <source>
        <dbReference type="EMBL" id="ASS74785.1"/>
    </source>
</evidence>
<evidence type="ECO:0000313" key="2">
    <source>
        <dbReference type="Proteomes" id="UP000214688"/>
    </source>
</evidence>
<dbReference type="Proteomes" id="UP000214688">
    <property type="component" value="Chromosome"/>
</dbReference>
<dbReference type="KEGG" id="tab:CIG75_07215"/>
<proteinExistence type="predicted"/>
<reference evidence="1 2" key="1">
    <citation type="journal article" date="2015" name="Int. J. Syst. Evol. Microbiol.">
        <title>Tumebacillus algifaecis sp. nov., isolated from decomposing algal scum.</title>
        <authorList>
            <person name="Wu Y.F."/>
            <person name="Zhang B."/>
            <person name="Xing P."/>
            <person name="Wu Q.L."/>
            <person name="Liu S.J."/>
        </authorList>
    </citation>
    <scope>NUCLEOTIDE SEQUENCE [LARGE SCALE GENOMIC DNA]</scope>
    <source>
        <strain evidence="1 2">THMBR28</strain>
    </source>
</reference>
<protein>
    <submittedName>
        <fullName evidence="1">Uncharacterized protein</fullName>
    </submittedName>
</protein>
<gene>
    <name evidence="1" type="ORF">CIG75_07215</name>
</gene>
<dbReference type="RefSeq" id="WP_094236035.1">
    <property type="nucleotide sequence ID" value="NZ_CP022657.1"/>
</dbReference>
<keyword evidence="2" id="KW-1185">Reference proteome</keyword>